<dbReference type="EMBL" id="CM042046">
    <property type="protein sequence ID" value="KAI3675333.1"/>
    <property type="molecule type" value="Genomic_DNA"/>
</dbReference>
<evidence type="ECO:0000313" key="1">
    <source>
        <dbReference type="EMBL" id="KAI3675333.1"/>
    </source>
</evidence>
<proteinExistence type="predicted"/>
<name>A0ACB8XVQ5_9ASTR</name>
<sequence>MNKVDIQQERVAVSVAKYDRSRRRVVPQVGNGGPKTWAPKRPTDSTNGGRSRAGAVSAGRSYLDALNNTNLEKKSISFVGEGLLYPRHCMGKSVIGDVKDIHAFPSLKKAILGWGFPESSLFYVGGGDEMQDYIPFFRSCRSICGRGEMERVLRFYGSLAWG</sequence>
<reference evidence="1 2" key="2">
    <citation type="journal article" date="2022" name="Mol. Ecol. Resour.">
        <title>The genomes of chicory, endive, great burdock and yacon provide insights into Asteraceae paleo-polyploidization history and plant inulin production.</title>
        <authorList>
            <person name="Fan W."/>
            <person name="Wang S."/>
            <person name="Wang H."/>
            <person name="Wang A."/>
            <person name="Jiang F."/>
            <person name="Liu H."/>
            <person name="Zhao H."/>
            <person name="Xu D."/>
            <person name="Zhang Y."/>
        </authorList>
    </citation>
    <scope>NUCLEOTIDE SEQUENCE [LARGE SCALE GENOMIC DNA]</scope>
    <source>
        <strain evidence="2">cv. Yunnan</strain>
        <tissue evidence="1">Leaves</tissue>
    </source>
</reference>
<organism evidence="1 2">
    <name type="scientific">Smallanthus sonchifolius</name>
    <dbReference type="NCBI Taxonomy" id="185202"/>
    <lineage>
        <taxon>Eukaryota</taxon>
        <taxon>Viridiplantae</taxon>
        <taxon>Streptophyta</taxon>
        <taxon>Embryophyta</taxon>
        <taxon>Tracheophyta</taxon>
        <taxon>Spermatophyta</taxon>
        <taxon>Magnoliopsida</taxon>
        <taxon>eudicotyledons</taxon>
        <taxon>Gunneridae</taxon>
        <taxon>Pentapetalae</taxon>
        <taxon>asterids</taxon>
        <taxon>campanulids</taxon>
        <taxon>Asterales</taxon>
        <taxon>Asteraceae</taxon>
        <taxon>Asteroideae</taxon>
        <taxon>Heliantheae alliance</taxon>
        <taxon>Millerieae</taxon>
        <taxon>Smallanthus</taxon>
    </lineage>
</organism>
<dbReference type="Proteomes" id="UP001056120">
    <property type="component" value="Linkage Group LG29"/>
</dbReference>
<accession>A0ACB8XVQ5</accession>
<protein>
    <submittedName>
        <fullName evidence="1">Uncharacterized protein</fullName>
    </submittedName>
</protein>
<gene>
    <name evidence="1" type="ORF">L1987_84922</name>
</gene>
<comment type="caution">
    <text evidence="1">The sequence shown here is derived from an EMBL/GenBank/DDBJ whole genome shotgun (WGS) entry which is preliminary data.</text>
</comment>
<evidence type="ECO:0000313" key="2">
    <source>
        <dbReference type="Proteomes" id="UP001056120"/>
    </source>
</evidence>
<keyword evidence="2" id="KW-1185">Reference proteome</keyword>
<reference evidence="2" key="1">
    <citation type="journal article" date="2022" name="Mol. Ecol. Resour.">
        <title>The genomes of chicory, endive, great burdock and yacon provide insights into Asteraceae palaeo-polyploidization history and plant inulin production.</title>
        <authorList>
            <person name="Fan W."/>
            <person name="Wang S."/>
            <person name="Wang H."/>
            <person name="Wang A."/>
            <person name="Jiang F."/>
            <person name="Liu H."/>
            <person name="Zhao H."/>
            <person name="Xu D."/>
            <person name="Zhang Y."/>
        </authorList>
    </citation>
    <scope>NUCLEOTIDE SEQUENCE [LARGE SCALE GENOMIC DNA]</scope>
    <source>
        <strain evidence="2">cv. Yunnan</strain>
    </source>
</reference>